<evidence type="ECO:0008006" key="6">
    <source>
        <dbReference type="Google" id="ProtNLM"/>
    </source>
</evidence>
<organism evidence="4 5">
    <name type="scientific">Coniella lustricola</name>
    <dbReference type="NCBI Taxonomy" id="2025994"/>
    <lineage>
        <taxon>Eukaryota</taxon>
        <taxon>Fungi</taxon>
        <taxon>Dikarya</taxon>
        <taxon>Ascomycota</taxon>
        <taxon>Pezizomycotina</taxon>
        <taxon>Sordariomycetes</taxon>
        <taxon>Sordariomycetidae</taxon>
        <taxon>Diaporthales</taxon>
        <taxon>Schizoparmaceae</taxon>
        <taxon>Coniella</taxon>
    </lineage>
</organism>
<feature type="transmembrane region" description="Helical" evidence="2">
    <location>
        <begin position="221"/>
        <end position="247"/>
    </location>
</feature>
<evidence type="ECO:0000313" key="5">
    <source>
        <dbReference type="Proteomes" id="UP000241462"/>
    </source>
</evidence>
<keyword evidence="2" id="KW-1133">Transmembrane helix</keyword>
<dbReference type="STRING" id="2025994.A0A2T3AC94"/>
<sequence>MVLSILRLIASVASFKFATAILVTTGSTCDQQCGNILTATTPADIVCQNSDFSGSTGTVMKNCMNCELTSTYYTTNPNSTDQQWLLYNSRYTLSECLWGEPGNIDVGDTPCVTSEACGPLQNAFQYMNFSTSSNVGAYDYCNEWNVDDENFDGCLNCLRTGGQQYLGNMAVMLKVGCDQKPTPGSTIAVNGGIFSTVLMNETTPTATSTWQVVGVSGPVSLGGIVGIAIGGLCFLLAVAGFFVVCFGRRRRRAFLRKLEMQHKDSGWPHPFATGIMARGPDMNETPLSQKPLRGWDDSPQSATNSEPYYTRYFSPYSSQHTSPANGAEVTMAMAQQWPQAFHEQLSYGAEYPTAAQEKAMQNQHEATTSSNAGGGGDHLRPPVHIGMAFGGDEPSLRSKVSDQSVQSIQSRGTGGAQSNELDNVESYELHEVSSSAGGSSAGGMNTVAGNGNSFKNRVARQQNAAPVLRHPGYGRYSPERMFPPPPPLVHPTANGLRDEPEGQHEI</sequence>
<evidence type="ECO:0000256" key="2">
    <source>
        <dbReference type="SAM" id="Phobius"/>
    </source>
</evidence>
<accession>A0A2T3AC94</accession>
<keyword evidence="5" id="KW-1185">Reference proteome</keyword>
<feature type="region of interest" description="Disordered" evidence="1">
    <location>
        <begin position="355"/>
        <end position="506"/>
    </location>
</feature>
<evidence type="ECO:0000256" key="3">
    <source>
        <dbReference type="SAM" id="SignalP"/>
    </source>
</evidence>
<dbReference type="InParanoid" id="A0A2T3AC94"/>
<feature type="compositionally biased region" description="Polar residues" evidence="1">
    <location>
        <begin position="359"/>
        <end position="371"/>
    </location>
</feature>
<feature type="compositionally biased region" description="Polar residues" evidence="1">
    <location>
        <begin position="447"/>
        <end position="464"/>
    </location>
</feature>
<gene>
    <name evidence="4" type="ORF">BD289DRAFT_365470</name>
</gene>
<feature type="region of interest" description="Disordered" evidence="1">
    <location>
        <begin position="279"/>
        <end position="302"/>
    </location>
</feature>
<keyword evidence="3" id="KW-0732">Signal</keyword>
<dbReference type="AlphaFoldDB" id="A0A2T3AC94"/>
<feature type="signal peptide" evidence="3">
    <location>
        <begin position="1"/>
        <end position="20"/>
    </location>
</feature>
<dbReference type="Proteomes" id="UP000241462">
    <property type="component" value="Unassembled WGS sequence"/>
</dbReference>
<keyword evidence="2" id="KW-0812">Transmembrane</keyword>
<dbReference type="EMBL" id="KZ678415">
    <property type="protein sequence ID" value="PSR90816.1"/>
    <property type="molecule type" value="Genomic_DNA"/>
</dbReference>
<protein>
    <recommendedName>
        <fullName evidence="6">LPXTG-domain-containing protein</fullName>
    </recommendedName>
</protein>
<name>A0A2T3AC94_9PEZI</name>
<evidence type="ECO:0000313" key="4">
    <source>
        <dbReference type="EMBL" id="PSR90816.1"/>
    </source>
</evidence>
<proteinExistence type="predicted"/>
<feature type="compositionally biased region" description="Basic and acidic residues" evidence="1">
    <location>
        <begin position="496"/>
        <end position="506"/>
    </location>
</feature>
<keyword evidence="2" id="KW-0472">Membrane</keyword>
<feature type="chain" id="PRO_5015660909" description="LPXTG-domain-containing protein" evidence="3">
    <location>
        <begin position="21"/>
        <end position="506"/>
    </location>
</feature>
<evidence type="ECO:0000256" key="1">
    <source>
        <dbReference type="SAM" id="MobiDB-lite"/>
    </source>
</evidence>
<feature type="compositionally biased region" description="Polar residues" evidence="1">
    <location>
        <begin position="401"/>
        <end position="421"/>
    </location>
</feature>
<dbReference type="OrthoDB" id="5239590at2759"/>
<reference evidence="4 5" key="1">
    <citation type="journal article" date="2018" name="Mycol. Prog.">
        <title>Coniella lustricola, a new species from submerged detritus.</title>
        <authorList>
            <person name="Raudabaugh D.B."/>
            <person name="Iturriaga T."/>
            <person name="Carver A."/>
            <person name="Mondo S."/>
            <person name="Pangilinan J."/>
            <person name="Lipzen A."/>
            <person name="He G."/>
            <person name="Amirebrahimi M."/>
            <person name="Grigoriev I.V."/>
            <person name="Miller A.N."/>
        </authorList>
    </citation>
    <scope>NUCLEOTIDE SEQUENCE [LARGE SCALE GENOMIC DNA]</scope>
    <source>
        <strain evidence="4 5">B22-T-1</strain>
    </source>
</reference>